<sequence>MIRISQIKCLREDQIEGQILKKLHILKKDLFAWQIHRRSVDARHQKILFSYTVDAQVRNEKRFLKLRDVSLSPDETYHDVCPGSTLLKHRPVVVGFGPAGMFAALQLAKQGYRPLVIERGSEISQRQQKVKTFWNGGPLDPECNVQFGQGGAGAFSDGKLTTRSKDPRSRKVLREFVDLGADPDILIDAHPHIGTDGFVPILKHLDQRLRALGADIYYDTCLEDLVIEDGKLKAIQTSRGKISCEQLILSIGHSASDTIRMCAKNGLHMENKPFAVGVRIEHKQAFIDQAILHEMAKDDRFRPARYQLSMTASNQKGVYTFCMCPGGLVIPCSSSEGKLVVNGMSYAARDGENANSALLVQVNEKDYGTKLFAGLEYQEALEKKAFSLGKDYRACVQLSKDYLQGICSKEFGTVSSTYCRQTTFVDLNTLFSDSVNQALHEGLVQFEKRIPGFSLDDAIMTAVESRSSAAVRIVRNEDLQSNIKGIYPCGEGSGYAGGIMTSAIDGLRCAEKIIESFAKPL</sequence>
<comment type="caution">
    <text evidence="2">The sequence shown here is derived from an EMBL/GenBank/DDBJ whole genome shotgun (WGS) entry which is preliminary data.</text>
</comment>
<dbReference type="AlphaFoldDB" id="A0A7W8D1S6"/>
<dbReference type="PRINTS" id="PR00368">
    <property type="entry name" value="FADPNR"/>
</dbReference>
<evidence type="ECO:0000313" key="3">
    <source>
        <dbReference type="Proteomes" id="UP000521313"/>
    </source>
</evidence>
<evidence type="ECO:0000313" key="2">
    <source>
        <dbReference type="EMBL" id="MBB5185491.1"/>
    </source>
</evidence>
<accession>A0A7W8D1S6</accession>
<dbReference type="EMBL" id="JACHHD010000016">
    <property type="protein sequence ID" value="MBB5185491.1"/>
    <property type="molecule type" value="Genomic_DNA"/>
</dbReference>
<evidence type="ECO:0000259" key="1">
    <source>
        <dbReference type="Pfam" id="PF21688"/>
    </source>
</evidence>
<dbReference type="Gene3D" id="3.50.50.60">
    <property type="entry name" value="FAD/NAD(P)-binding domain"/>
    <property type="match status" value="2"/>
</dbReference>
<name>A0A7W8D1S6_9FIRM</name>
<dbReference type="PIRSF" id="PIRSF038984">
    <property type="entry name" value="FAD_binding_protein"/>
    <property type="match status" value="1"/>
</dbReference>
<dbReference type="RefSeq" id="WP_183376490.1">
    <property type="nucleotide sequence ID" value="NZ_JACHHD010000016.1"/>
</dbReference>
<dbReference type="PANTHER" id="PTHR42842">
    <property type="entry name" value="FAD/NAD(P)-BINDING OXIDOREDUCTASE"/>
    <property type="match status" value="1"/>
</dbReference>
<dbReference type="Gene3D" id="3.30.70.2700">
    <property type="match status" value="1"/>
</dbReference>
<dbReference type="PANTHER" id="PTHR42842:SF3">
    <property type="entry name" value="FAD_NAD(P)-BINDING OXIDOREDUCTASE FAMILY PROTEIN"/>
    <property type="match status" value="1"/>
</dbReference>
<protein>
    <recommendedName>
        <fullName evidence="1">FAD-dependent protein C-terminal domain-containing protein</fullName>
    </recommendedName>
</protein>
<dbReference type="Pfam" id="PF21688">
    <property type="entry name" value="FAD-depend_C"/>
    <property type="match status" value="1"/>
</dbReference>
<dbReference type="Proteomes" id="UP000521313">
    <property type="component" value="Unassembled WGS sequence"/>
</dbReference>
<reference evidence="2 3" key="1">
    <citation type="submission" date="2020-08" db="EMBL/GenBank/DDBJ databases">
        <title>Genomic Encyclopedia of Type Strains, Phase IV (KMG-IV): sequencing the most valuable type-strain genomes for metagenomic binning, comparative biology and taxonomic classification.</title>
        <authorList>
            <person name="Goeker M."/>
        </authorList>
    </citation>
    <scope>NUCLEOTIDE SEQUENCE [LARGE SCALE GENOMIC DNA]</scope>
    <source>
        <strain evidence="2 3">DSM 26963</strain>
    </source>
</reference>
<dbReference type="InterPro" id="IPR036188">
    <property type="entry name" value="FAD/NAD-bd_sf"/>
</dbReference>
<dbReference type="InterPro" id="IPR028348">
    <property type="entry name" value="FAD-binding_protein"/>
</dbReference>
<dbReference type="SUPFAM" id="SSF51905">
    <property type="entry name" value="FAD/NAD(P)-binding domain"/>
    <property type="match status" value="1"/>
</dbReference>
<feature type="domain" description="FAD-dependent protein C-terminal" evidence="1">
    <location>
        <begin position="273"/>
        <end position="467"/>
    </location>
</feature>
<gene>
    <name evidence="2" type="ORF">HNQ43_001548</name>
</gene>
<organism evidence="2 3">
    <name type="scientific">Faecalicoccus acidiformans</name>
    <dbReference type="NCBI Taxonomy" id="915173"/>
    <lineage>
        <taxon>Bacteria</taxon>
        <taxon>Bacillati</taxon>
        <taxon>Bacillota</taxon>
        <taxon>Erysipelotrichia</taxon>
        <taxon>Erysipelotrichales</taxon>
        <taxon>Erysipelotrichaceae</taxon>
        <taxon>Faecalicoccus</taxon>
    </lineage>
</organism>
<proteinExistence type="predicted"/>
<dbReference type="InterPro" id="IPR049516">
    <property type="entry name" value="FAD-depend_C"/>
</dbReference>